<feature type="transmembrane region" description="Helical" evidence="1">
    <location>
        <begin position="83"/>
        <end position="102"/>
    </location>
</feature>
<evidence type="ECO:0000256" key="1">
    <source>
        <dbReference type="SAM" id="Phobius"/>
    </source>
</evidence>
<protein>
    <submittedName>
        <fullName evidence="2">Uncharacterized protein</fullName>
    </submittedName>
</protein>
<proteinExistence type="predicted"/>
<evidence type="ECO:0000313" key="2">
    <source>
        <dbReference type="EMBL" id="MBP3962864.1"/>
    </source>
</evidence>
<organism evidence="2 3">
    <name type="scientific">Paenibacillus lignilyticus</name>
    <dbReference type="NCBI Taxonomy" id="1172615"/>
    <lineage>
        <taxon>Bacteria</taxon>
        <taxon>Bacillati</taxon>
        <taxon>Bacillota</taxon>
        <taxon>Bacilli</taxon>
        <taxon>Bacillales</taxon>
        <taxon>Paenibacillaceae</taxon>
        <taxon>Paenibacillus</taxon>
    </lineage>
</organism>
<gene>
    <name evidence="2" type="ORF">I8J30_09145</name>
</gene>
<keyword evidence="3" id="KW-1185">Reference proteome</keyword>
<reference evidence="2 3" key="1">
    <citation type="submission" date="2021-04" db="EMBL/GenBank/DDBJ databases">
        <title>Paenibacillus sp. DLE-14 whole genome sequence.</title>
        <authorList>
            <person name="Ham Y.J."/>
        </authorList>
    </citation>
    <scope>NUCLEOTIDE SEQUENCE [LARGE SCALE GENOMIC DNA]</scope>
    <source>
        <strain evidence="2 3">DLE-14</strain>
    </source>
</reference>
<comment type="caution">
    <text evidence="2">The sequence shown here is derived from an EMBL/GenBank/DDBJ whole genome shotgun (WGS) entry which is preliminary data.</text>
</comment>
<sequence>MTTKTQRNFQRQMRKVQREASKVQTAAFYSYIADDVIKTYYDEKKIRNSFNLFRIIRVAMFILIAATVLFGIIGYLASEKNLISIPMTTLFISMIFLFFGILHPKLVFFVKSRLEVIGLYALWHINNCFDVCGRILRLDHWPSYCNGTSIFSTNSAI</sequence>
<dbReference type="Proteomes" id="UP000673394">
    <property type="component" value="Unassembled WGS sequence"/>
</dbReference>
<feature type="transmembrane region" description="Helical" evidence="1">
    <location>
        <begin position="55"/>
        <end position="77"/>
    </location>
</feature>
<dbReference type="RefSeq" id="WP_210657365.1">
    <property type="nucleotide sequence ID" value="NZ_JAGKSP010000002.1"/>
</dbReference>
<keyword evidence="1" id="KW-1133">Transmembrane helix</keyword>
<keyword evidence="1" id="KW-0812">Transmembrane</keyword>
<keyword evidence="1" id="KW-0472">Membrane</keyword>
<dbReference type="EMBL" id="JAGKSP010000002">
    <property type="protein sequence ID" value="MBP3962864.1"/>
    <property type="molecule type" value="Genomic_DNA"/>
</dbReference>
<accession>A0ABS5CA43</accession>
<evidence type="ECO:0000313" key="3">
    <source>
        <dbReference type="Proteomes" id="UP000673394"/>
    </source>
</evidence>
<name>A0ABS5CA43_9BACL</name>